<evidence type="ECO:0000313" key="1">
    <source>
        <dbReference type="EMBL" id="RXG89959.1"/>
    </source>
</evidence>
<dbReference type="Proteomes" id="UP000289946">
    <property type="component" value="Unassembled WGS sequence"/>
</dbReference>
<evidence type="ECO:0000313" key="4">
    <source>
        <dbReference type="Proteomes" id="UP000290174"/>
    </source>
</evidence>
<reference evidence="2 4" key="1">
    <citation type="submission" date="2018-11" db="EMBL/GenBank/DDBJ databases">
        <title>Bradyrhizobium sp. nov., isolated from effective nodules of peanut in China.</title>
        <authorList>
            <person name="Li Y."/>
        </authorList>
    </citation>
    <scope>NUCLEOTIDE SEQUENCE [LARGE SCALE GENOMIC DNA]</scope>
    <source>
        <strain evidence="2 4">CCBAU 51770</strain>
        <strain evidence="1 3">CCBAU 51781</strain>
    </source>
</reference>
<dbReference type="EMBL" id="RKMK01000028">
    <property type="protein sequence ID" value="RXG90817.1"/>
    <property type="molecule type" value="Genomic_DNA"/>
</dbReference>
<evidence type="ECO:0000313" key="3">
    <source>
        <dbReference type="Proteomes" id="UP000289946"/>
    </source>
</evidence>
<evidence type="ECO:0000313" key="2">
    <source>
        <dbReference type="EMBL" id="RXG90817.1"/>
    </source>
</evidence>
<dbReference type="RefSeq" id="WP_128941619.1">
    <property type="nucleotide sequence ID" value="NZ_RDRA01000018.1"/>
</dbReference>
<dbReference type="EMBL" id="RDRA01000018">
    <property type="protein sequence ID" value="RXG89959.1"/>
    <property type="molecule type" value="Genomic_DNA"/>
</dbReference>
<gene>
    <name evidence="2" type="ORF">EAS61_25575</name>
    <name evidence="1" type="ORF">EAS62_28615</name>
</gene>
<sequence>MKVAIVIAGLIVVAIAALVAIQPSFLKPASLALVKKSDIFGFSPGMTFEETSKLVSQRRYLCRQIRGSYTLECEINGAKVTVDSDDADAKHPIWRVHAELNNPGPQEAAVKSISDQFNAQPIKVHAGWTWIVGRELKLSYDGLALNLVDEAAEAKLRKDEARR</sequence>
<name>A0A4Q0QH85_9BRAD</name>
<accession>A0A4Q0QH85</accession>
<protein>
    <submittedName>
        <fullName evidence="2">Uncharacterized protein</fullName>
    </submittedName>
</protein>
<dbReference type="AlphaFoldDB" id="A0A4Q0QH85"/>
<proteinExistence type="predicted"/>
<comment type="caution">
    <text evidence="2">The sequence shown here is derived from an EMBL/GenBank/DDBJ whole genome shotgun (WGS) entry which is preliminary data.</text>
</comment>
<dbReference type="Proteomes" id="UP000290174">
    <property type="component" value="Unassembled WGS sequence"/>
</dbReference>
<organism evidence="2 4">
    <name type="scientific">Bradyrhizobium zhanjiangense</name>
    <dbReference type="NCBI Taxonomy" id="1325107"/>
    <lineage>
        <taxon>Bacteria</taxon>
        <taxon>Pseudomonadati</taxon>
        <taxon>Pseudomonadota</taxon>
        <taxon>Alphaproteobacteria</taxon>
        <taxon>Hyphomicrobiales</taxon>
        <taxon>Nitrobacteraceae</taxon>
        <taxon>Bradyrhizobium</taxon>
    </lineage>
</organism>
<keyword evidence="3" id="KW-1185">Reference proteome</keyword>